<dbReference type="InterPro" id="IPR027039">
    <property type="entry name" value="Crtac1"/>
</dbReference>
<dbReference type="EMBL" id="LR593887">
    <property type="protein sequence ID" value="VTS00291.1"/>
    <property type="molecule type" value="Genomic_DNA"/>
</dbReference>
<dbReference type="InParanoid" id="A0A6C2YKG6"/>
<feature type="chain" id="PRO_5033534767" description="ASPIC/UnbV domain-containing protein" evidence="2">
    <location>
        <begin position="19"/>
        <end position="597"/>
    </location>
</feature>
<sequence>MRRLALCGLLAVLMGCSASPSTSSVSVAESSADSGTAPSPGLFADITATSGIVHTYRNGEQADRHTILESLGGGAGWLDFDQDGLPDLLFPGGGEFDTAAAGPGGAPTIRGLPPTLVRNLGGHRFADVTASVGLAESPFYSHGVAVADFDRDGFPDVLLTGYRGIALYRNEANGQGGRRFRNVTAEAKLSANQGWSASAAWGDLDGDGWPDLVVAHYVDWSFANDPKCSYDGKLRDVCPPKSFNGLPDQVFRNRGDGTFDDVSATCGIRSVPPGKGLGVMLVDVTGDRHPDVLIANDTTDNLLFVNRSQPGSIRLEEVGISAGFARDARGVANGSMGLAVADLDANGLPSVMVTNYENESHGLYRHLGGESRPQYRFSTLAYGLAAIGQSYVGWGVSFADLEWQGREDLLLVHGHAIRFPLGTTKRAQLPIWFRPEIEPTGKIRRYGVVPPSEAGRFFQTPIQARALLVGDLTGTGRLDAVVTRLNAPVMLLRNQATFADRHWLGVELTDSSERDWVGSRVQVRANGVTQTRFVIGGGGFASSLDPRLHFGLGRSDRIDELRIEWSDGRTDRWQNLSADAWLRCVPGTEPQRLSPKS</sequence>
<organism evidence="4">
    <name type="scientific">Tuwongella immobilis</name>
    <dbReference type="NCBI Taxonomy" id="692036"/>
    <lineage>
        <taxon>Bacteria</taxon>
        <taxon>Pseudomonadati</taxon>
        <taxon>Planctomycetota</taxon>
        <taxon>Planctomycetia</taxon>
        <taxon>Gemmatales</taxon>
        <taxon>Gemmataceae</taxon>
        <taxon>Tuwongella</taxon>
    </lineage>
</organism>
<keyword evidence="1 2" id="KW-0732">Signal</keyword>
<evidence type="ECO:0000256" key="1">
    <source>
        <dbReference type="ARBA" id="ARBA00022729"/>
    </source>
</evidence>
<feature type="domain" description="ASPIC/UnbV" evidence="3">
    <location>
        <begin position="517"/>
        <end position="580"/>
    </location>
</feature>
<dbReference type="PANTHER" id="PTHR16026:SF0">
    <property type="entry name" value="CARTILAGE ACIDIC PROTEIN 1"/>
    <property type="match status" value="1"/>
</dbReference>
<dbReference type="RefSeq" id="WP_162657283.1">
    <property type="nucleotide sequence ID" value="NZ_LR593887.1"/>
</dbReference>
<dbReference type="EMBL" id="LR586016">
    <property type="protein sequence ID" value="VIP02068.1"/>
    <property type="molecule type" value="Genomic_DNA"/>
</dbReference>
<dbReference type="AlphaFoldDB" id="A0A6C2YKG6"/>
<dbReference type="InterPro" id="IPR013517">
    <property type="entry name" value="FG-GAP"/>
</dbReference>
<dbReference type="PANTHER" id="PTHR16026">
    <property type="entry name" value="CARTILAGE ACIDIC PROTEIN 1"/>
    <property type="match status" value="1"/>
</dbReference>
<evidence type="ECO:0000256" key="2">
    <source>
        <dbReference type="SAM" id="SignalP"/>
    </source>
</evidence>
<evidence type="ECO:0000259" key="3">
    <source>
        <dbReference type="Pfam" id="PF07593"/>
    </source>
</evidence>
<reference evidence="4" key="1">
    <citation type="submission" date="2019-04" db="EMBL/GenBank/DDBJ databases">
        <authorList>
            <consortium name="Science for Life Laboratories"/>
        </authorList>
    </citation>
    <scope>NUCLEOTIDE SEQUENCE</scope>
    <source>
        <strain evidence="4">MBLW1</strain>
    </source>
</reference>
<dbReference type="Proteomes" id="UP000464378">
    <property type="component" value="Chromosome"/>
</dbReference>
<gene>
    <name evidence="4" type="ORF">GMBLW1_18920</name>
</gene>
<dbReference type="InterPro" id="IPR028994">
    <property type="entry name" value="Integrin_alpha_N"/>
</dbReference>
<dbReference type="Pfam" id="PF07593">
    <property type="entry name" value="UnbV_ASPIC"/>
    <property type="match status" value="1"/>
</dbReference>
<dbReference type="Pfam" id="PF13517">
    <property type="entry name" value="FG-GAP_3"/>
    <property type="match status" value="1"/>
</dbReference>
<dbReference type="KEGG" id="tim:GMBLW1_18920"/>
<evidence type="ECO:0000313" key="5">
    <source>
        <dbReference type="Proteomes" id="UP000464378"/>
    </source>
</evidence>
<name>A0A6C2YKG6_9BACT</name>
<dbReference type="Gene3D" id="2.130.10.130">
    <property type="entry name" value="Integrin alpha, N-terminal"/>
    <property type="match status" value="1"/>
</dbReference>
<proteinExistence type="predicted"/>
<evidence type="ECO:0000313" key="4">
    <source>
        <dbReference type="EMBL" id="VIP02068.1"/>
    </source>
</evidence>
<dbReference type="SUPFAM" id="SSF69318">
    <property type="entry name" value="Integrin alpha N-terminal domain"/>
    <property type="match status" value="1"/>
</dbReference>
<dbReference type="PROSITE" id="PS51257">
    <property type="entry name" value="PROKAR_LIPOPROTEIN"/>
    <property type="match status" value="1"/>
</dbReference>
<keyword evidence="5" id="KW-1185">Reference proteome</keyword>
<feature type="signal peptide" evidence="2">
    <location>
        <begin position="1"/>
        <end position="18"/>
    </location>
</feature>
<accession>A0A6C2YKG6</accession>
<protein>
    <recommendedName>
        <fullName evidence="3">ASPIC/UnbV domain-containing protein</fullName>
    </recommendedName>
</protein>
<dbReference type="InterPro" id="IPR011519">
    <property type="entry name" value="UnbV_ASPIC"/>
</dbReference>